<evidence type="ECO:0000259" key="2">
    <source>
        <dbReference type="Pfam" id="PF00350"/>
    </source>
</evidence>
<evidence type="ECO:0008006" key="6">
    <source>
        <dbReference type="Google" id="ProtNLM"/>
    </source>
</evidence>
<feature type="region of interest" description="Disordered" evidence="1">
    <location>
        <begin position="191"/>
        <end position="232"/>
    </location>
</feature>
<feature type="domain" description="DUF7605" evidence="3">
    <location>
        <begin position="773"/>
        <end position="932"/>
    </location>
</feature>
<feature type="compositionally biased region" description="Polar residues" evidence="1">
    <location>
        <begin position="13"/>
        <end position="27"/>
    </location>
</feature>
<dbReference type="InterPro" id="IPR056024">
    <property type="entry name" value="DUF7605"/>
</dbReference>
<dbReference type="EMBL" id="JBAWTH010000025">
    <property type="protein sequence ID" value="KAL2286392.1"/>
    <property type="molecule type" value="Genomic_DNA"/>
</dbReference>
<gene>
    <name evidence="4" type="ORF">FJTKL_07151</name>
</gene>
<reference evidence="4 5" key="1">
    <citation type="submission" date="2024-03" db="EMBL/GenBank/DDBJ databases">
        <title>A high-quality draft genome sequence of Diaporthe vaccinii, a causative agent of upright dieback and viscid rot disease in cranberry plants.</title>
        <authorList>
            <person name="Sarrasin M."/>
            <person name="Lang B.F."/>
            <person name="Burger G."/>
        </authorList>
    </citation>
    <scope>NUCLEOTIDE SEQUENCE [LARGE SCALE GENOMIC DNA]</scope>
    <source>
        <strain evidence="4 5">IS7</strain>
    </source>
</reference>
<accession>A0ABR4EVD3</accession>
<protein>
    <recommendedName>
        <fullName evidence="6">Tat pathway signal sequence</fullName>
    </recommendedName>
</protein>
<dbReference type="SUPFAM" id="SSF52540">
    <property type="entry name" value="P-loop containing nucleoside triphosphate hydrolases"/>
    <property type="match status" value="1"/>
</dbReference>
<name>A0ABR4EVD3_9PEZI</name>
<dbReference type="Proteomes" id="UP001600888">
    <property type="component" value="Unassembled WGS sequence"/>
</dbReference>
<feature type="region of interest" description="Disordered" evidence="1">
    <location>
        <begin position="1"/>
        <end position="99"/>
    </location>
</feature>
<evidence type="ECO:0000256" key="1">
    <source>
        <dbReference type="SAM" id="MobiDB-lite"/>
    </source>
</evidence>
<dbReference type="InterPro" id="IPR027417">
    <property type="entry name" value="P-loop_NTPase"/>
</dbReference>
<feature type="compositionally biased region" description="Polar residues" evidence="1">
    <location>
        <begin position="44"/>
        <end position="53"/>
    </location>
</feature>
<evidence type="ECO:0000313" key="5">
    <source>
        <dbReference type="Proteomes" id="UP001600888"/>
    </source>
</evidence>
<dbReference type="InterPro" id="IPR045063">
    <property type="entry name" value="Dynamin_N"/>
</dbReference>
<proteinExistence type="predicted"/>
<dbReference type="PANTHER" id="PTHR36681:SF3">
    <property type="entry name" value="NUCLEAR GTPASE, GERMINAL CENTER-ASSOCIATED, TANDEM DUPLICATE 3"/>
    <property type="match status" value="1"/>
</dbReference>
<dbReference type="Gene3D" id="3.40.50.300">
    <property type="entry name" value="P-loop containing nucleotide triphosphate hydrolases"/>
    <property type="match status" value="1"/>
</dbReference>
<feature type="region of interest" description="Disordered" evidence="1">
    <location>
        <begin position="124"/>
        <end position="148"/>
    </location>
</feature>
<feature type="compositionally biased region" description="Low complexity" evidence="1">
    <location>
        <begin position="28"/>
        <end position="40"/>
    </location>
</feature>
<evidence type="ECO:0000313" key="4">
    <source>
        <dbReference type="EMBL" id="KAL2286392.1"/>
    </source>
</evidence>
<feature type="domain" description="Dynamin N-terminal" evidence="2">
    <location>
        <begin position="292"/>
        <end position="508"/>
    </location>
</feature>
<dbReference type="Pfam" id="PF24564">
    <property type="entry name" value="DUF7605"/>
    <property type="match status" value="1"/>
</dbReference>
<dbReference type="PANTHER" id="PTHR36681">
    <property type="entry name" value="NUCLEAR GTPASE, GERMINAL CENTER-ASSOCIATED, TANDEM DUPLICATE 3"/>
    <property type="match status" value="1"/>
</dbReference>
<keyword evidence="5" id="KW-1185">Reference proteome</keyword>
<comment type="caution">
    <text evidence="4">The sequence shown here is derived from an EMBL/GenBank/DDBJ whole genome shotgun (WGS) entry which is preliminary data.</text>
</comment>
<feature type="compositionally biased region" description="Polar residues" evidence="1">
    <location>
        <begin position="60"/>
        <end position="93"/>
    </location>
</feature>
<dbReference type="Pfam" id="PF00350">
    <property type="entry name" value="Dynamin_N"/>
    <property type="match status" value="1"/>
</dbReference>
<evidence type="ECO:0000259" key="3">
    <source>
        <dbReference type="Pfam" id="PF24564"/>
    </source>
</evidence>
<organism evidence="4 5">
    <name type="scientific">Diaporthe vaccinii</name>
    <dbReference type="NCBI Taxonomy" id="105482"/>
    <lineage>
        <taxon>Eukaryota</taxon>
        <taxon>Fungi</taxon>
        <taxon>Dikarya</taxon>
        <taxon>Ascomycota</taxon>
        <taxon>Pezizomycotina</taxon>
        <taxon>Sordariomycetes</taxon>
        <taxon>Sordariomycetidae</taxon>
        <taxon>Diaporthales</taxon>
        <taxon>Diaporthaceae</taxon>
        <taxon>Diaporthe</taxon>
        <taxon>Diaporthe eres species complex</taxon>
    </lineage>
</organism>
<sequence>MTRVILPVRSRLSRPTSSASRGNTLYTSASQAASSDAISDGPAETNNNASNPIVSEENNEGCQTPIPSIERSPSPTFTATTELNISPVLTPSRTPCDVLERNNVPHTARETNSSPTFTFVGRRAPTPSVSISPPPSLTTATRSSVGVSDIGSTGLTSSLQDMGLLSGHSSPQPRAGLDMTEIGAAIDDLAQDVGTPRPNGSLVVLTPGNSRRRSSPRPEPVIHRVEDEEPPDDEFHSLAFQQRLSQAKNMLQGLARVLSSSPIHIEPDSNIKRHHEEAESLGDFHPLSTRRVGLVGDSGVGKSSLINSLLDKDSLARTTGRGSACTCVVTEYHFHAADNFIIDVDMFTEDELCEQIAELLASYRAFHSDVETESKEKADIAINTFKSMFRGKLQNEAWILDESEDIVLDCFKTWAKQARRLVSPGRQPAQTLDECSSLLVPLSSEPNNPRQSSMWPYIRKVKVYLKAHILSKGLVLVDLPGLRDLNSARRNITQQNIFDCHEIFAICRIIRAGTDEGVKAVFDLARQARLERVGIICTYADEVNFIEIPNDWEHGEARRIKELDRSLKAVQSQIEGIRAELATFDYLPSEDTATQQEKLALLEENMMLENRRNVIKFELLESAVRTRNSHVTQALRTAFQAQARGETLHVFCVSNQMYQEKRNLDKSVSGKYLSLSGIIDVRRHFIAAVGESQLRASKNFLEHNVPALLRDIELWVQSGAGSASAEEKQAVTRVLGRIEKTLEKGLTSRRSPVETIKRSLDNSFETRIWQGRQISKWTQSSKDACEDWDEWAPNSYAAWLRNDGEHRTSRPYCNWNKEVMKDMITDIESPWDDLLSDIRVHQVHLKQDIVACFEKAIADLESEWPDSNGQIDEIGRAIDVRKHLLLDGAEDRFDRFKDCLSDLRIDTLTWLNGSMVRRIMYSVCRKAMKHDGELTWPGDISLLAHSLIKITTGGGCTKLRQGVVKGTFANESTFEWMTRELRKGFNDHSEGLRQELGDVVSKELGAVRDTLDIVREANVAEESERDPEFRQRVAGEVARARNLMGI</sequence>